<dbReference type="Gene3D" id="2.160.10.10">
    <property type="entry name" value="Hexapeptide repeat proteins"/>
    <property type="match status" value="1"/>
</dbReference>
<evidence type="ECO:0000256" key="4">
    <source>
        <dbReference type="ARBA" id="ARBA00023315"/>
    </source>
</evidence>
<dbReference type="STRING" id="1796497.GCE9029_01271"/>
<dbReference type="PANTHER" id="PTHR23416:SF23">
    <property type="entry name" value="ACETYLTRANSFERASE C18B11.09C-RELATED"/>
    <property type="match status" value="1"/>
</dbReference>
<dbReference type="OrthoDB" id="9815592at2"/>
<dbReference type="SMART" id="SM01266">
    <property type="entry name" value="Mac"/>
    <property type="match status" value="1"/>
</dbReference>
<dbReference type="EMBL" id="FIZX01000001">
    <property type="protein sequence ID" value="CZF79127.1"/>
    <property type="molecule type" value="Genomic_DNA"/>
</dbReference>
<evidence type="ECO:0000259" key="5">
    <source>
        <dbReference type="SMART" id="SM01266"/>
    </source>
</evidence>
<evidence type="ECO:0000256" key="3">
    <source>
        <dbReference type="ARBA" id="ARBA00022737"/>
    </source>
</evidence>
<comment type="similarity">
    <text evidence="1">Belongs to the transferase hexapeptide repeat family.</text>
</comment>
<feature type="domain" description="Maltose/galactoside acetyltransferase" evidence="5">
    <location>
        <begin position="4"/>
        <end position="58"/>
    </location>
</feature>
<dbReference type="Proteomes" id="UP000071641">
    <property type="component" value="Unassembled WGS sequence"/>
</dbReference>
<organism evidence="6 7">
    <name type="scientific">Grimontia celer</name>
    <dbReference type="NCBI Taxonomy" id="1796497"/>
    <lineage>
        <taxon>Bacteria</taxon>
        <taxon>Pseudomonadati</taxon>
        <taxon>Pseudomonadota</taxon>
        <taxon>Gammaproteobacteria</taxon>
        <taxon>Vibrionales</taxon>
        <taxon>Vibrionaceae</taxon>
        <taxon>Grimontia</taxon>
    </lineage>
</organism>
<dbReference type="Pfam" id="PF12464">
    <property type="entry name" value="Mac"/>
    <property type="match status" value="1"/>
</dbReference>
<name>A0A128EX86_9GAMM</name>
<evidence type="ECO:0000256" key="1">
    <source>
        <dbReference type="ARBA" id="ARBA00007274"/>
    </source>
</evidence>
<dbReference type="AlphaFoldDB" id="A0A128EX86"/>
<accession>A0A128EX86</accession>
<keyword evidence="2 6" id="KW-0808">Transferase</keyword>
<dbReference type="EC" id="2.3.1.-" evidence="6"/>
<evidence type="ECO:0000256" key="2">
    <source>
        <dbReference type="ARBA" id="ARBA00022679"/>
    </source>
</evidence>
<reference evidence="7" key="1">
    <citation type="submission" date="2016-02" db="EMBL/GenBank/DDBJ databases">
        <authorList>
            <person name="Rodrigo-Torres Lidia"/>
            <person name="Arahal R.David."/>
        </authorList>
    </citation>
    <scope>NUCLEOTIDE SEQUENCE [LARGE SCALE GENOMIC DNA]</scope>
    <source>
        <strain evidence="7">CECT 9029</strain>
    </source>
</reference>
<dbReference type="Pfam" id="PF14602">
    <property type="entry name" value="Hexapep_2"/>
    <property type="match status" value="1"/>
</dbReference>
<dbReference type="PROSITE" id="PS00101">
    <property type="entry name" value="HEXAPEP_TRANSFERASES"/>
    <property type="match status" value="1"/>
</dbReference>
<evidence type="ECO:0000313" key="7">
    <source>
        <dbReference type="Proteomes" id="UP000071641"/>
    </source>
</evidence>
<sequence>MTEFEKMQQGMPYSPADPELTQFRYASRRLCQQFNSIDPADVDAHEMVITKLFAIRGKGVVVEAPFTCSYGMNVNVGNNVAFGPNCTIIDSGHVEIGNNVLIGPGVGIYTITQSLLPLEVLDGELEISLPIIIGNNVVIGGNSVIKAGVSIGEGVVIEAGSVVEGDIEPFSVVSGNPAAVVRRLR</sequence>
<dbReference type="InterPro" id="IPR051159">
    <property type="entry name" value="Hexapeptide_acetyltransf"/>
</dbReference>
<dbReference type="GO" id="GO:0016407">
    <property type="term" value="F:acetyltransferase activity"/>
    <property type="evidence" value="ECO:0007669"/>
    <property type="project" value="InterPro"/>
</dbReference>
<dbReference type="InterPro" id="IPR024688">
    <property type="entry name" value="Mac_dom"/>
</dbReference>
<dbReference type="SUPFAM" id="SSF51161">
    <property type="entry name" value="Trimeric LpxA-like enzymes"/>
    <property type="match status" value="1"/>
</dbReference>
<keyword evidence="3" id="KW-0677">Repeat</keyword>
<gene>
    <name evidence="6" type="ORF">GCE9029_01271</name>
</gene>
<evidence type="ECO:0000313" key="6">
    <source>
        <dbReference type="EMBL" id="CZF79127.1"/>
    </source>
</evidence>
<keyword evidence="7" id="KW-1185">Reference proteome</keyword>
<protein>
    <submittedName>
        <fullName evidence="6">Putative acetyltransferase</fullName>
        <ecNumber evidence="6">2.3.1.-</ecNumber>
    </submittedName>
</protein>
<dbReference type="InterPro" id="IPR001451">
    <property type="entry name" value="Hexapep"/>
</dbReference>
<dbReference type="CDD" id="cd03357">
    <property type="entry name" value="LbH_MAT_GAT"/>
    <property type="match status" value="1"/>
</dbReference>
<proteinExistence type="inferred from homology"/>
<dbReference type="InterPro" id="IPR011004">
    <property type="entry name" value="Trimer_LpxA-like_sf"/>
</dbReference>
<dbReference type="InterPro" id="IPR018357">
    <property type="entry name" value="Hexapep_transf_CS"/>
</dbReference>
<keyword evidence="4 6" id="KW-0012">Acyltransferase</keyword>
<dbReference type="RefSeq" id="WP_062661806.1">
    <property type="nucleotide sequence ID" value="NZ_FIZX01000001.1"/>
</dbReference>
<dbReference type="PANTHER" id="PTHR23416">
    <property type="entry name" value="SIALIC ACID SYNTHASE-RELATED"/>
    <property type="match status" value="1"/>
</dbReference>
<dbReference type="GO" id="GO:0008374">
    <property type="term" value="F:O-acyltransferase activity"/>
    <property type="evidence" value="ECO:0007669"/>
    <property type="project" value="TreeGrafter"/>
</dbReference>